<feature type="transmembrane region" description="Helical" evidence="10">
    <location>
        <begin position="1742"/>
        <end position="1762"/>
    </location>
</feature>
<reference evidence="12 13" key="1">
    <citation type="submission" date="2016-08" db="EMBL/GenBank/DDBJ databases">
        <title>Hymenobacter coccineus sp. nov., Hymenobacter lapidarius sp. nov. and Hymenobacter glacialis sp. nov., isolated from Antarctic soil.</title>
        <authorList>
            <person name="Sedlacek I."/>
            <person name="Kralova S."/>
            <person name="Kyrova K."/>
            <person name="Maslanova I."/>
            <person name="Stankova E."/>
            <person name="Vrbovska V."/>
            <person name="Nemec M."/>
            <person name="Bartak M."/>
            <person name="Svec P."/>
            <person name="Busse H.-J."/>
            <person name="Pantucek R."/>
        </authorList>
    </citation>
    <scope>NUCLEOTIDE SEQUENCE [LARGE SCALE GENOMIC DNA]</scope>
    <source>
        <strain evidence="12 13">CCM 8649</strain>
    </source>
</reference>
<evidence type="ECO:0000256" key="8">
    <source>
        <dbReference type="ARBA" id="ARBA00023209"/>
    </source>
</evidence>
<evidence type="ECO:0000256" key="11">
    <source>
        <dbReference type="SAM" id="MobiDB-lite"/>
    </source>
</evidence>
<gene>
    <name evidence="10" type="primary">plsY</name>
    <name evidence="12" type="ORF">BEN49_04870</name>
</gene>
<feature type="compositionally biased region" description="Low complexity" evidence="11">
    <location>
        <begin position="1483"/>
        <end position="1492"/>
    </location>
</feature>
<keyword evidence="4 10" id="KW-0812">Transmembrane</keyword>
<feature type="compositionally biased region" description="Low complexity" evidence="11">
    <location>
        <begin position="1556"/>
        <end position="1567"/>
    </location>
</feature>
<keyword evidence="3 10" id="KW-0808">Transferase</keyword>
<protein>
    <recommendedName>
        <fullName evidence="10">Glycerol-3-phosphate acyltransferase</fullName>
    </recommendedName>
    <alternativeName>
        <fullName evidence="10">Acyl-PO4 G3P acyltransferase</fullName>
    </alternativeName>
    <alternativeName>
        <fullName evidence="10">Acyl-phosphate--glycerol-3-phosphate acyltransferase</fullName>
    </alternativeName>
    <alternativeName>
        <fullName evidence="10">G3P acyltransferase</fullName>
        <shortName evidence="10">GPAT</shortName>
        <ecNumber evidence="10">2.3.1.275</ecNumber>
    </alternativeName>
    <alternativeName>
        <fullName evidence="10">Lysophosphatidic acid synthase</fullName>
        <shortName evidence="10">LPA synthase</shortName>
    </alternativeName>
</protein>
<keyword evidence="13" id="KW-1185">Reference proteome</keyword>
<dbReference type="NCBIfam" id="TIGR00023">
    <property type="entry name" value="glycerol-3-phosphate 1-O-acyltransferase PlsY"/>
    <property type="match status" value="1"/>
</dbReference>
<feature type="region of interest" description="Disordered" evidence="11">
    <location>
        <begin position="1"/>
        <end position="35"/>
    </location>
</feature>
<dbReference type="PANTHER" id="PTHR30309">
    <property type="entry name" value="INNER MEMBRANE PROTEIN YGIH"/>
    <property type="match status" value="1"/>
</dbReference>
<comment type="subcellular location">
    <subcellularLocation>
        <location evidence="10">Cell membrane</location>
        <topology evidence="10">Multi-pass membrane protein</topology>
    </subcellularLocation>
</comment>
<evidence type="ECO:0000256" key="4">
    <source>
        <dbReference type="ARBA" id="ARBA00022692"/>
    </source>
</evidence>
<keyword evidence="8 10" id="KW-0594">Phospholipid biosynthesis</keyword>
<feature type="transmembrane region" description="Helical" evidence="10">
    <location>
        <begin position="1774"/>
        <end position="1795"/>
    </location>
</feature>
<sequence length="1866" mass="199462">MAPKAGAPAKAEPAKPTETASAPAANAADFAPSSAGFEPSASYDTYSPPPTRGAVMVVKDADLVMATAGDSVALHQVSGTVVPGTSRFVGTGAQFGWTVKNNPVTAVLGGFDFDLSKPEFTAQPVTLTYAALLEAPVQGALSYHSVRRKAGAADNGYPRFISLTNDARLKNLGGSIAYRGGISLAGSRLLSAALDGSLATLVVSEGGQRKFRAASRAYILSDSMITAGRAAITIYQGQDSLTHPGVAVRYLRDKQLLRLSREDGLYKNTPFNDSYHKLEIRSEQLTWDLHQPTIDFAVLTAKNQQTADFESQEFYTDSRYQQIKSINRLHPLQMLVGYSQSHGNARTLNVADIATDLSTAEGNLRSAMAGLAREGYVQWNGQTGNVTILPKGLHYVASARDRKDYDHLAIKSLSGAGRNATLNLATNELLIRGVDRFNFTDDSLAVYVRPDSSLVRVQKNRNIKFSGTVVAAAMRFKGKEFAFDYDGFYVDMAKIDSMVIRSQPKKVAGKSNNGKHFDFALTNRGKVSSGRLFLNDPRNKSGRKKKPNFPAFDSKTGSSVFFGKQDVLGGAYDSTMVFDIPPFRLDSLNNLGQTATGFDGTFRSGGIIPDIKTKLTPQPDGSLGFVYDVPKDGFPLYKGKGRVFSKVKLDSRGLQADGTVKYQSGTFTSDRFTFYRDSVVTEGKTGEIAARNSATGVNSPRMALPPGYLMNWVVKADSMYLTTPRTGAPIKLYANDAYSFRGRALLTPKGTGGDGRLDGPQSFIKSPDFTFKTDGYSGRKATLSVKSAEANKPALTANEVAFQYDLKKGYADFSREPNSKASIDLPYSQFSTTLSGGRWDFKKKQVQLRVAPGADSTKSYFYATGEAQHGLKFRAATGVYDLARYRLQAGGVPYIAAADAWIVPDSGRVSILANAQITTLHNAGVVLDSLAKFHRLYNGNIKVVSRDAFTGDALYSFKTVRDSFALKFTNFASDSATVATARKGGGLFKKKAAAAGAADPAQGLPTVAVATVQTNTKFLLAPRIGYRGDVKLNSQKRGLIFDGQVQLQFGKDLARAQWFPVKDSIDPKNVSLTLRDAKTADGSPLLTGLFLSDQSNSVYPLYASAIPNDTDVPLFTVDGKLHYDAKKGLFTISRNDLTDANRYDGAVMTYQDSTGQLGFRGPLTFIKSTKEYRMVGSGVGVANPDSAAYRVDALLGLDIVMPAKALEVLGTEMVAVTKGSPEALDGSPNELYKLGEFVGSKGVESYLSNKGQAVALAKLSPKLAHTLLLSRVNLRWNDKKKAWYSVGKIGVAGVGKQSLNALVDGYVEIKRSNSTDEVEIYLEAGPQDWYYFKYANNLLLTKSQSDNYDNEITKAQKGDYNTALSYGVFLGDFGDVDGFRSRFQKDYLGQSGKLAARAAAPPKAEEPMVDAGKKKKKKKGDDAFGADEAPVATDGAPAPEPTGKKKKNAKDNDPFGSGEITDASTTPAEDTSKKKKKKDQEGATETATAPVEEAPRKKKKAKGDDAFGDAEAVGTAAAPAAGAPVVQKPATAPAPAVAAPAAASTGQVPAPEPAKKAAVAASPADADAPVEETAKESKKKKKDREKEQAAAAEADGAPPRPRWTTLPRKRRRRKARPKIPSAIRKPTSEGPVAVQRGLFGAPGAAGAPAYLCPAMNIPLLLLALLAAYLLGSILTALWVGRRFFGLADIRQHGSGNAGATNTFRVLGKKAGSAVMAIDVLKGYVATALPAWLAVAPAGSGPLLYAQLGAGALAVLGHIYPVWAQFRGGKGVATILGMMLALAPATVGVCVLVFVAMLALFRYVSLASMTAGLAFALLQLLPAFRPAQPLLLWVGFAIAALLVYTHRANIRRLRAGTESRVPMPWAR</sequence>
<evidence type="ECO:0000313" key="12">
    <source>
        <dbReference type="EMBL" id="OGX91508.1"/>
    </source>
</evidence>
<evidence type="ECO:0000313" key="13">
    <source>
        <dbReference type="Proteomes" id="UP000177506"/>
    </source>
</evidence>
<proteinExistence type="inferred from homology"/>
<evidence type="ECO:0000256" key="5">
    <source>
        <dbReference type="ARBA" id="ARBA00022989"/>
    </source>
</evidence>
<feature type="transmembrane region" description="Helical" evidence="10">
    <location>
        <begin position="1659"/>
        <end position="1680"/>
    </location>
</feature>
<comment type="catalytic activity">
    <reaction evidence="10">
        <text>an acyl phosphate + sn-glycerol 3-phosphate = a 1-acyl-sn-glycero-3-phosphate + phosphate</text>
        <dbReference type="Rhea" id="RHEA:34075"/>
        <dbReference type="ChEBI" id="CHEBI:43474"/>
        <dbReference type="ChEBI" id="CHEBI:57597"/>
        <dbReference type="ChEBI" id="CHEBI:57970"/>
        <dbReference type="ChEBI" id="CHEBI:59918"/>
        <dbReference type="EC" id="2.3.1.275"/>
    </reaction>
</comment>
<dbReference type="GO" id="GO:0008654">
    <property type="term" value="P:phospholipid biosynthetic process"/>
    <property type="evidence" value="ECO:0007669"/>
    <property type="project" value="UniProtKB-UniRule"/>
</dbReference>
<dbReference type="InterPro" id="IPR003811">
    <property type="entry name" value="G3P_acylTferase_PlsY"/>
</dbReference>
<keyword evidence="7 10" id="KW-0472">Membrane</keyword>
<name>A0A1G1TKV6_9BACT</name>
<evidence type="ECO:0000256" key="6">
    <source>
        <dbReference type="ARBA" id="ARBA00023098"/>
    </source>
</evidence>
<evidence type="ECO:0000256" key="3">
    <source>
        <dbReference type="ARBA" id="ARBA00022679"/>
    </source>
</evidence>
<organism evidence="12 13">
    <name type="scientific">Hymenobacter coccineus</name>
    <dbReference type="NCBI Taxonomy" id="1908235"/>
    <lineage>
        <taxon>Bacteria</taxon>
        <taxon>Pseudomonadati</taxon>
        <taxon>Bacteroidota</taxon>
        <taxon>Cytophagia</taxon>
        <taxon>Cytophagales</taxon>
        <taxon>Hymenobacteraceae</taxon>
        <taxon>Hymenobacter</taxon>
    </lineage>
</organism>
<evidence type="ECO:0000256" key="2">
    <source>
        <dbReference type="ARBA" id="ARBA00022516"/>
    </source>
</evidence>
<evidence type="ECO:0000256" key="9">
    <source>
        <dbReference type="ARBA" id="ARBA00023264"/>
    </source>
</evidence>
<dbReference type="PANTHER" id="PTHR30309:SF0">
    <property type="entry name" value="GLYCEROL-3-PHOSPHATE ACYLTRANSFERASE-RELATED"/>
    <property type="match status" value="1"/>
</dbReference>
<comment type="function">
    <text evidence="10">Catalyzes the transfer of an acyl group from acyl-phosphate (acyl-PO(4)) to glycerol-3-phosphate (G3P) to form lysophosphatidic acid (LPA). This enzyme utilizes acyl-phosphate as fatty acyl donor, but not acyl-CoA or acyl-ACP.</text>
</comment>
<dbReference type="Pfam" id="PF02660">
    <property type="entry name" value="G3P_acyltransf"/>
    <property type="match status" value="1"/>
</dbReference>
<comment type="pathway">
    <text evidence="10">Lipid metabolism; phospholipid metabolism.</text>
</comment>
<dbReference type="SMART" id="SM01207">
    <property type="entry name" value="G3P_acyltransf"/>
    <property type="match status" value="1"/>
</dbReference>
<comment type="subunit">
    <text evidence="10">Probably interacts with PlsX.</text>
</comment>
<feature type="transmembrane region" description="Helical" evidence="10">
    <location>
        <begin position="1826"/>
        <end position="1843"/>
    </location>
</feature>
<evidence type="ECO:0000256" key="7">
    <source>
        <dbReference type="ARBA" id="ARBA00023136"/>
    </source>
</evidence>
<keyword evidence="5 10" id="KW-1133">Transmembrane helix</keyword>
<dbReference type="GO" id="GO:0043772">
    <property type="term" value="F:acyl-phosphate glycerol-3-phosphate acyltransferase activity"/>
    <property type="evidence" value="ECO:0007669"/>
    <property type="project" value="UniProtKB-UniRule"/>
</dbReference>
<dbReference type="UniPathway" id="UPA00085"/>
<comment type="caution">
    <text evidence="12">The sequence shown here is derived from an EMBL/GenBank/DDBJ whole genome shotgun (WGS) entry which is preliminary data.</text>
</comment>
<keyword evidence="6 10" id="KW-0443">Lipid metabolism</keyword>
<dbReference type="HAMAP" id="MF_01043">
    <property type="entry name" value="PlsY"/>
    <property type="match status" value="1"/>
</dbReference>
<dbReference type="GO" id="GO:0005886">
    <property type="term" value="C:plasma membrane"/>
    <property type="evidence" value="ECO:0007669"/>
    <property type="project" value="UniProtKB-SubCell"/>
</dbReference>
<keyword evidence="12" id="KW-0012">Acyltransferase</keyword>
<evidence type="ECO:0000256" key="1">
    <source>
        <dbReference type="ARBA" id="ARBA00022475"/>
    </source>
</evidence>
<feature type="compositionally biased region" description="Basic residues" evidence="11">
    <location>
        <begin position="1607"/>
        <end position="1617"/>
    </location>
</feature>
<accession>A0A1G1TKV6</accession>
<keyword evidence="2 10" id="KW-0444">Lipid biosynthesis</keyword>
<feature type="region of interest" description="Disordered" evidence="11">
    <location>
        <begin position="1392"/>
        <end position="1627"/>
    </location>
</feature>
<comment type="similarity">
    <text evidence="10">Belongs to the PlsY family.</text>
</comment>
<dbReference type="EMBL" id="MDZA01000055">
    <property type="protein sequence ID" value="OGX91508.1"/>
    <property type="molecule type" value="Genomic_DNA"/>
</dbReference>
<feature type="compositionally biased region" description="Low complexity" evidence="11">
    <location>
        <begin position="1509"/>
        <end position="1549"/>
    </location>
</feature>
<dbReference type="Proteomes" id="UP000177506">
    <property type="component" value="Unassembled WGS sequence"/>
</dbReference>
<keyword evidence="1 10" id="KW-1003">Cell membrane</keyword>
<evidence type="ECO:0000256" key="10">
    <source>
        <dbReference type="HAMAP-Rule" id="MF_01043"/>
    </source>
</evidence>
<keyword evidence="9 10" id="KW-1208">Phospholipid metabolism</keyword>
<dbReference type="EC" id="2.3.1.275" evidence="10"/>